<dbReference type="InterPro" id="IPR029058">
    <property type="entry name" value="AB_hydrolase_fold"/>
</dbReference>
<evidence type="ECO:0000259" key="4">
    <source>
        <dbReference type="Pfam" id="PF00561"/>
    </source>
</evidence>
<gene>
    <name evidence="5" type="ORF">G3572_01925</name>
</gene>
<dbReference type="GO" id="GO:0008233">
    <property type="term" value="F:peptidase activity"/>
    <property type="evidence" value="ECO:0007669"/>
    <property type="project" value="InterPro"/>
</dbReference>
<keyword evidence="2 5" id="KW-0378">Hydrolase</keyword>
<accession>A0A6B3RIC5</accession>
<dbReference type="SUPFAM" id="SSF53474">
    <property type="entry name" value="alpha/beta-Hydrolases"/>
    <property type="match status" value="1"/>
</dbReference>
<dbReference type="GO" id="GO:0006508">
    <property type="term" value="P:proteolysis"/>
    <property type="evidence" value="ECO:0007669"/>
    <property type="project" value="InterPro"/>
</dbReference>
<reference evidence="5 6" key="1">
    <citation type="submission" date="2020-02" db="EMBL/GenBank/DDBJ databases">
        <title>Rhodobacter algicola sp. nov., isolated from microalga culture.</title>
        <authorList>
            <person name="Park C.-Y."/>
        </authorList>
    </citation>
    <scope>NUCLEOTIDE SEQUENCE [LARGE SCALE GENOMIC DNA]</scope>
    <source>
        <strain evidence="5 6">ETT8</strain>
    </source>
</reference>
<dbReference type="Proteomes" id="UP000481421">
    <property type="component" value="Unassembled WGS sequence"/>
</dbReference>
<organism evidence="5 6">
    <name type="scientific">Pseudotabrizicola algicola</name>
    <dbReference type="NCBI Taxonomy" id="2709381"/>
    <lineage>
        <taxon>Bacteria</taxon>
        <taxon>Pseudomonadati</taxon>
        <taxon>Pseudomonadota</taxon>
        <taxon>Alphaproteobacteria</taxon>
        <taxon>Rhodobacterales</taxon>
        <taxon>Paracoccaceae</taxon>
        <taxon>Pseudotabrizicola</taxon>
    </lineage>
</organism>
<comment type="caution">
    <text evidence="5">The sequence shown here is derived from an EMBL/GenBank/DDBJ whole genome shotgun (WGS) entry which is preliminary data.</text>
</comment>
<feature type="signal peptide" evidence="3">
    <location>
        <begin position="1"/>
        <end position="26"/>
    </location>
</feature>
<dbReference type="PANTHER" id="PTHR43798:SF33">
    <property type="entry name" value="HYDROLASE, PUTATIVE (AFU_ORTHOLOGUE AFUA_2G14860)-RELATED"/>
    <property type="match status" value="1"/>
</dbReference>
<feature type="chain" id="PRO_5025534005" evidence="3">
    <location>
        <begin position="27"/>
        <end position="316"/>
    </location>
</feature>
<name>A0A6B3RIC5_9RHOB</name>
<feature type="domain" description="AB hydrolase-1" evidence="4">
    <location>
        <begin position="61"/>
        <end position="299"/>
    </location>
</feature>
<dbReference type="PRINTS" id="PR00111">
    <property type="entry name" value="ABHYDROLASE"/>
</dbReference>
<evidence type="ECO:0000256" key="3">
    <source>
        <dbReference type="SAM" id="SignalP"/>
    </source>
</evidence>
<dbReference type="Gene3D" id="3.40.50.1820">
    <property type="entry name" value="alpha/beta hydrolase"/>
    <property type="match status" value="1"/>
</dbReference>
<evidence type="ECO:0000313" key="6">
    <source>
        <dbReference type="Proteomes" id="UP000481421"/>
    </source>
</evidence>
<dbReference type="InterPro" id="IPR000073">
    <property type="entry name" value="AB_hydrolase_1"/>
</dbReference>
<keyword evidence="3" id="KW-0732">Signal</keyword>
<dbReference type="PRINTS" id="PR00793">
    <property type="entry name" value="PROAMNOPTASE"/>
</dbReference>
<dbReference type="Pfam" id="PF00561">
    <property type="entry name" value="Abhydrolase_1"/>
    <property type="match status" value="1"/>
</dbReference>
<comment type="similarity">
    <text evidence="1">Belongs to the peptidase S33 family.</text>
</comment>
<dbReference type="AlphaFoldDB" id="A0A6B3RIC5"/>
<keyword evidence="6" id="KW-1185">Reference proteome</keyword>
<dbReference type="GO" id="GO:0016020">
    <property type="term" value="C:membrane"/>
    <property type="evidence" value="ECO:0007669"/>
    <property type="project" value="TreeGrafter"/>
</dbReference>
<proteinExistence type="inferred from homology"/>
<dbReference type="PANTHER" id="PTHR43798">
    <property type="entry name" value="MONOACYLGLYCEROL LIPASE"/>
    <property type="match status" value="1"/>
</dbReference>
<protein>
    <submittedName>
        <fullName evidence="5">Alpha/beta hydrolase</fullName>
    </submittedName>
</protein>
<evidence type="ECO:0000313" key="5">
    <source>
        <dbReference type="EMBL" id="NEX44946.1"/>
    </source>
</evidence>
<dbReference type="InterPro" id="IPR002410">
    <property type="entry name" value="Peptidase_S33"/>
</dbReference>
<sequence>MTLRILAASAALIGIGMMAGTTGRMAARDQAALASHPPSGEFVLVEGRRVHLQVAGEGPDLVLIHGANGNLREFTFAMMDQLSDRYRVIAVDRPGLGYSDALPEDEASVAAQAQVLRQAVAQVGAQNPVVLGQSYGGTVALAWALQAPPAALVLVSSPSLPWPGELDIWYRITASAVGRIAILPLASAFVSHSYVRRAIDGVFAPQHVPEGYADHLGIDLILRKSSMATNAMQINGLRPQVEKMQQDYPRLTLPIELVHGDADTIVPLHIHSKPLSQMIANAALTVLEGAGHMPHHTHPEAVIAAIDRAALRAGLR</sequence>
<dbReference type="InterPro" id="IPR050266">
    <property type="entry name" value="AB_hydrolase_sf"/>
</dbReference>
<dbReference type="EMBL" id="JAAIKE010000001">
    <property type="protein sequence ID" value="NEX44946.1"/>
    <property type="molecule type" value="Genomic_DNA"/>
</dbReference>
<evidence type="ECO:0000256" key="2">
    <source>
        <dbReference type="ARBA" id="ARBA00022801"/>
    </source>
</evidence>
<evidence type="ECO:0000256" key="1">
    <source>
        <dbReference type="ARBA" id="ARBA00010088"/>
    </source>
</evidence>